<accession>A0A1I1IBA3</accession>
<keyword evidence="2" id="KW-1185">Reference proteome</keyword>
<dbReference type="OrthoDB" id="2828561at2"/>
<proteinExistence type="predicted"/>
<organism evidence="1 2">
    <name type="scientific">Flexibacter flexilis DSM 6793</name>
    <dbReference type="NCBI Taxonomy" id="927664"/>
    <lineage>
        <taxon>Bacteria</taxon>
        <taxon>Pseudomonadati</taxon>
        <taxon>Bacteroidota</taxon>
        <taxon>Cytophagia</taxon>
        <taxon>Cytophagales</taxon>
        <taxon>Flexibacteraceae</taxon>
        <taxon>Flexibacter</taxon>
    </lineage>
</organism>
<dbReference type="Proteomes" id="UP000199514">
    <property type="component" value="Unassembled WGS sequence"/>
</dbReference>
<dbReference type="AlphaFoldDB" id="A0A1I1IBA3"/>
<name>A0A1I1IBA3_9BACT</name>
<dbReference type="STRING" id="927664.SAMN05421780_104296"/>
<dbReference type="RefSeq" id="WP_091511246.1">
    <property type="nucleotide sequence ID" value="NZ_FOLE01000004.1"/>
</dbReference>
<protein>
    <submittedName>
        <fullName evidence="1">Uncharacterized protein</fullName>
    </submittedName>
</protein>
<dbReference type="EMBL" id="FOLE01000004">
    <property type="protein sequence ID" value="SFC33444.1"/>
    <property type="molecule type" value="Genomic_DNA"/>
</dbReference>
<reference evidence="1 2" key="1">
    <citation type="submission" date="2016-10" db="EMBL/GenBank/DDBJ databases">
        <authorList>
            <person name="de Groot N.N."/>
        </authorList>
    </citation>
    <scope>NUCLEOTIDE SEQUENCE [LARGE SCALE GENOMIC DNA]</scope>
    <source>
        <strain evidence="1 2">DSM 6793</strain>
    </source>
</reference>
<gene>
    <name evidence="1" type="ORF">SAMN05421780_104296</name>
</gene>
<sequence length="179" mass="20644">MTAKDVLDRLNSNDFWIKQISKDRFPFISKMATPPAFSLYKEVTVRIDTDEITRFGKPKPQRRRFDAIALVKPHYKAYGDELFTIGIEIKVSKSDLTSDIKYTDYIGYANYNFFAVPTALVSAAREKLKNTKEFGIINIDFNEIVKMPEFQNVAVSNSEALFREIIFNKIIKSCTHPKN</sequence>
<evidence type="ECO:0000313" key="2">
    <source>
        <dbReference type="Proteomes" id="UP000199514"/>
    </source>
</evidence>
<evidence type="ECO:0000313" key="1">
    <source>
        <dbReference type="EMBL" id="SFC33444.1"/>
    </source>
</evidence>